<reference evidence="2" key="1">
    <citation type="journal article" date="2019" name="Int. J. Syst. Evol. Microbiol.">
        <title>The Global Catalogue of Microorganisms (GCM) 10K type strain sequencing project: providing services to taxonomists for standard genome sequencing and annotation.</title>
        <authorList>
            <consortium name="The Broad Institute Genomics Platform"/>
            <consortium name="The Broad Institute Genome Sequencing Center for Infectious Disease"/>
            <person name="Wu L."/>
            <person name="Ma J."/>
        </authorList>
    </citation>
    <scope>NUCLEOTIDE SEQUENCE [LARGE SCALE GENOMIC DNA]</scope>
    <source>
        <strain evidence="2">CCUG 46385</strain>
    </source>
</reference>
<dbReference type="EMBL" id="JBHSHL010000007">
    <property type="protein sequence ID" value="MFC4803922.1"/>
    <property type="molecule type" value="Genomic_DNA"/>
</dbReference>
<keyword evidence="1" id="KW-0067">ATP-binding</keyword>
<sequence>MSKRIRIVTGHYGSGKTEFSLNLAKKLKQTHEKVSIVDLDVINLYFRSREKEEELNRMGIKLYASSIRANAVDIPAVAADVVAPIQDDECQLIMDIGGNAAGARTIGRYREMLLEKGCEHYFVLNCNRPETDTLEKAVIFMEEIAFKSGIAITGLVNTSHMLKATRVEDVLRGDVLCRQVYEKTGVPVIYTVALEKIAAELEGRVQGTILPISLFMREEWML</sequence>
<accession>A0ABV9QHX7</accession>
<dbReference type="Proteomes" id="UP001595916">
    <property type="component" value="Unassembled WGS sequence"/>
</dbReference>
<gene>
    <name evidence="1" type="ORF">ACFO4R_02395</name>
</gene>
<keyword evidence="1" id="KW-0547">Nucleotide-binding</keyword>
<organism evidence="1 2">
    <name type="scientific">Filifactor villosus</name>
    <dbReference type="NCBI Taxonomy" id="29374"/>
    <lineage>
        <taxon>Bacteria</taxon>
        <taxon>Bacillati</taxon>
        <taxon>Bacillota</taxon>
        <taxon>Clostridia</taxon>
        <taxon>Peptostreptococcales</taxon>
        <taxon>Filifactoraceae</taxon>
        <taxon>Filifactor</taxon>
    </lineage>
</organism>
<dbReference type="GO" id="GO:0005524">
    <property type="term" value="F:ATP binding"/>
    <property type="evidence" value="ECO:0007669"/>
    <property type="project" value="UniProtKB-KW"/>
</dbReference>
<comment type="caution">
    <text evidence="1">The sequence shown here is derived from an EMBL/GenBank/DDBJ whole genome shotgun (WGS) entry which is preliminary data.</text>
</comment>
<keyword evidence="2" id="KW-1185">Reference proteome</keyword>
<dbReference type="InterPro" id="IPR027417">
    <property type="entry name" value="P-loop_NTPase"/>
</dbReference>
<protein>
    <submittedName>
        <fullName evidence="1">ATP-binding protein</fullName>
    </submittedName>
</protein>
<evidence type="ECO:0000313" key="2">
    <source>
        <dbReference type="Proteomes" id="UP001595916"/>
    </source>
</evidence>
<dbReference type="SUPFAM" id="SSF52540">
    <property type="entry name" value="P-loop containing nucleoside triphosphate hydrolases"/>
    <property type="match status" value="1"/>
</dbReference>
<proteinExistence type="predicted"/>
<evidence type="ECO:0000313" key="1">
    <source>
        <dbReference type="EMBL" id="MFC4803922.1"/>
    </source>
</evidence>
<dbReference type="Gene3D" id="3.40.50.300">
    <property type="entry name" value="P-loop containing nucleotide triphosphate hydrolases"/>
    <property type="match status" value="1"/>
</dbReference>
<name>A0ABV9QHX7_9FIRM</name>
<dbReference type="RefSeq" id="WP_379787395.1">
    <property type="nucleotide sequence ID" value="NZ_JBHSHL010000007.1"/>
</dbReference>